<evidence type="ECO:0000256" key="1">
    <source>
        <dbReference type="ARBA" id="ARBA00004141"/>
    </source>
</evidence>
<dbReference type="GO" id="GO:0016020">
    <property type="term" value="C:membrane"/>
    <property type="evidence" value="ECO:0007669"/>
    <property type="project" value="UniProtKB-SubCell"/>
</dbReference>
<protein>
    <recommendedName>
        <fullName evidence="9">MFS general substrate transporter</fullName>
    </recommendedName>
</protein>
<feature type="region of interest" description="Disordered" evidence="5">
    <location>
        <begin position="551"/>
        <end position="571"/>
    </location>
</feature>
<dbReference type="HOGENOM" id="CLU_017517_1_0_1"/>
<dbReference type="FunCoup" id="A0A0C2TRW8">
    <property type="interactions" value="27"/>
</dbReference>
<feature type="transmembrane region" description="Helical" evidence="6">
    <location>
        <begin position="454"/>
        <end position="475"/>
    </location>
</feature>
<keyword evidence="2 6" id="KW-0812">Transmembrane</keyword>
<feature type="transmembrane region" description="Helical" evidence="6">
    <location>
        <begin position="372"/>
        <end position="396"/>
    </location>
</feature>
<dbReference type="Gene3D" id="1.20.1250.20">
    <property type="entry name" value="MFS general substrate transporter like domains"/>
    <property type="match status" value="1"/>
</dbReference>
<feature type="transmembrane region" description="Helical" evidence="6">
    <location>
        <begin position="227"/>
        <end position="250"/>
    </location>
</feature>
<comment type="subcellular location">
    <subcellularLocation>
        <location evidence="1">Membrane</location>
        <topology evidence="1">Multi-pass membrane protein</topology>
    </subcellularLocation>
</comment>
<dbReference type="OrthoDB" id="3026777at2759"/>
<feature type="transmembrane region" description="Helical" evidence="6">
    <location>
        <begin position="336"/>
        <end position="360"/>
    </location>
</feature>
<dbReference type="PANTHER" id="PTHR23507">
    <property type="entry name" value="ZGC:174356"/>
    <property type="match status" value="1"/>
</dbReference>
<proteinExistence type="predicted"/>
<dbReference type="GO" id="GO:0022857">
    <property type="term" value="F:transmembrane transporter activity"/>
    <property type="evidence" value="ECO:0007669"/>
    <property type="project" value="InterPro"/>
</dbReference>
<evidence type="ECO:0000313" key="7">
    <source>
        <dbReference type="EMBL" id="KIL69994.1"/>
    </source>
</evidence>
<sequence length="571" mass="61079">MSSTHSTSQSLDQGTLNGTDIPVPWWKIPSPLWLLCLIPLSAIAMVSTLAPRIEIYTLLACKVHNPDIFGQSNSLLSRSVHNLLPQISVQDTQRCASDPVVQAAVAKLIAGGHSSLLIAGNPIQEIEILHSITASTGILGCLTGAWWGAFSDRYGRTTVLTVTVSGALVTDLNFILVTLFTDKFPGGYWFLIVGPLIEGAFGGMSSGSAASHAYIADTTTEESRSRMFSLSLGLLFTGVAIGPAISSLLIRSTGQLLSVFFLSACLHLTYALAVLFIVPESLTKQKMQASRKKHQEQGREAPAKSVATYLKGLFRFLAPLTVLAPSKSTRTGGKDWSLTLIALGYGLAFSITGSVSYVLQYAASAYNWTSEFLGYYVALIGAIRAVVLLVVFPLAFKYLRPKPIIIELPLEPSEEEPLLSGRDANASGPSTVLKEVHPPSFDLNVARICIAIEVIAYGGMSFSLGALPFTLFTMLGSLGGHAESGRLFGGLSVVQALCGQIISPSLYGFVYINTVEGFPRAIFVVSVLSLFLSSLWLCMVRLPKEAAQYPQSSGVETSNLTAREEGTGPSR</sequence>
<feature type="compositionally biased region" description="Basic and acidic residues" evidence="5">
    <location>
        <begin position="562"/>
        <end position="571"/>
    </location>
</feature>
<dbReference type="PANTHER" id="PTHR23507:SF1">
    <property type="entry name" value="FI18259P1-RELATED"/>
    <property type="match status" value="1"/>
</dbReference>
<evidence type="ECO:0000256" key="5">
    <source>
        <dbReference type="SAM" id="MobiDB-lite"/>
    </source>
</evidence>
<feature type="transmembrane region" description="Helical" evidence="6">
    <location>
        <begin position="159"/>
        <end position="181"/>
    </location>
</feature>
<feature type="transmembrane region" description="Helical" evidence="6">
    <location>
        <begin position="187"/>
        <end position="215"/>
    </location>
</feature>
<feature type="transmembrane region" description="Helical" evidence="6">
    <location>
        <begin position="487"/>
        <end position="509"/>
    </location>
</feature>
<feature type="transmembrane region" description="Helical" evidence="6">
    <location>
        <begin position="256"/>
        <end position="278"/>
    </location>
</feature>
<evidence type="ECO:0008006" key="9">
    <source>
        <dbReference type="Google" id="ProtNLM"/>
    </source>
</evidence>
<name>A0A0C2TRW8_AMAMK</name>
<keyword evidence="3 6" id="KW-1133">Transmembrane helix</keyword>
<dbReference type="AlphaFoldDB" id="A0A0C2TRW8"/>
<feature type="compositionally biased region" description="Polar residues" evidence="5">
    <location>
        <begin position="551"/>
        <end position="561"/>
    </location>
</feature>
<accession>A0A0C2TRW8</accession>
<evidence type="ECO:0000256" key="4">
    <source>
        <dbReference type="ARBA" id="ARBA00023136"/>
    </source>
</evidence>
<evidence type="ECO:0000256" key="3">
    <source>
        <dbReference type="ARBA" id="ARBA00022989"/>
    </source>
</evidence>
<feature type="transmembrane region" description="Helical" evidence="6">
    <location>
        <begin position="521"/>
        <end position="542"/>
    </location>
</feature>
<evidence type="ECO:0000256" key="2">
    <source>
        <dbReference type="ARBA" id="ARBA00022692"/>
    </source>
</evidence>
<keyword evidence="4 6" id="KW-0472">Membrane</keyword>
<dbReference type="Proteomes" id="UP000054549">
    <property type="component" value="Unassembled WGS sequence"/>
</dbReference>
<reference evidence="7 8" key="1">
    <citation type="submission" date="2014-04" db="EMBL/GenBank/DDBJ databases">
        <title>Evolutionary Origins and Diversification of the Mycorrhizal Mutualists.</title>
        <authorList>
            <consortium name="DOE Joint Genome Institute"/>
            <consortium name="Mycorrhizal Genomics Consortium"/>
            <person name="Kohler A."/>
            <person name="Kuo A."/>
            <person name="Nagy L.G."/>
            <person name="Floudas D."/>
            <person name="Copeland A."/>
            <person name="Barry K.W."/>
            <person name="Cichocki N."/>
            <person name="Veneault-Fourrey C."/>
            <person name="LaButti K."/>
            <person name="Lindquist E.A."/>
            <person name="Lipzen A."/>
            <person name="Lundell T."/>
            <person name="Morin E."/>
            <person name="Murat C."/>
            <person name="Riley R."/>
            <person name="Ohm R."/>
            <person name="Sun H."/>
            <person name="Tunlid A."/>
            <person name="Henrissat B."/>
            <person name="Grigoriev I.V."/>
            <person name="Hibbett D.S."/>
            <person name="Martin F."/>
        </authorList>
    </citation>
    <scope>NUCLEOTIDE SEQUENCE [LARGE SCALE GENOMIC DNA]</scope>
    <source>
        <strain evidence="7 8">Koide BX008</strain>
    </source>
</reference>
<dbReference type="InterPro" id="IPR036259">
    <property type="entry name" value="MFS_trans_sf"/>
</dbReference>
<dbReference type="EMBL" id="KN818225">
    <property type="protein sequence ID" value="KIL69994.1"/>
    <property type="molecule type" value="Genomic_DNA"/>
</dbReference>
<dbReference type="InterPro" id="IPR011701">
    <property type="entry name" value="MFS"/>
</dbReference>
<organism evidence="7 8">
    <name type="scientific">Amanita muscaria (strain Koide BX008)</name>
    <dbReference type="NCBI Taxonomy" id="946122"/>
    <lineage>
        <taxon>Eukaryota</taxon>
        <taxon>Fungi</taxon>
        <taxon>Dikarya</taxon>
        <taxon>Basidiomycota</taxon>
        <taxon>Agaricomycotina</taxon>
        <taxon>Agaricomycetes</taxon>
        <taxon>Agaricomycetidae</taxon>
        <taxon>Agaricales</taxon>
        <taxon>Pluteineae</taxon>
        <taxon>Amanitaceae</taxon>
        <taxon>Amanita</taxon>
    </lineage>
</organism>
<evidence type="ECO:0000313" key="8">
    <source>
        <dbReference type="Proteomes" id="UP000054549"/>
    </source>
</evidence>
<evidence type="ECO:0000256" key="6">
    <source>
        <dbReference type="SAM" id="Phobius"/>
    </source>
</evidence>
<feature type="transmembrane region" description="Helical" evidence="6">
    <location>
        <begin position="32"/>
        <end position="50"/>
    </location>
</feature>
<dbReference type="SUPFAM" id="SSF103473">
    <property type="entry name" value="MFS general substrate transporter"/>
    <property type="match status" value="1"/>
</dbReference>
<dbReference type="InParanoid" id="A0A0C2TRW8"/>
<gene>
    <name evidence="7" type="ORF">M378DRAFT_7764</name>
</gene>
<dbReference type="Pfam" id="PF07690">
    <property type="entry name" value="MFS_1"/>
    <property type="match status" value="1"/>
</dbReference>
<keyword evidence="8" id="KW-1185">Reference proteome</keyword>